<accession>A0A443SJJ3</accession>
<evidence type="ECO:0000256" key="3">
    <source>
        <dbReference type="ARBA" id="ARBA00022679"/>
    </source>
</evidence>
<keyword evidence="8 9" id="KW-0472">Membrane</keyword>
<comment type="similarity">
    <text evidence="2">Belongs to the sphingomyelin synthase family.</text>
</comment>
<comment type="subcellular location">
    <subcellularLocation>
        <location evidence="1">Membrane</location>
        <topology evidence="1">Multi-pass membrane protein</topology>
    </subcellularLocation>
</comment>
<name>A0A443SJJ3_9ACAR</name>
<dbReference type="VEuPathDB" id="VectorBase:LDEU004395"/>
<dbReference type="PANTHER" id="PTHR21290">
    <property type="entry name" value="SPHINGOMYELIN SYNTHETASE"/>
    <property type="match status" value="1"/>
</dbReference>
<dbReference type="GO" id="GO:0047493">
    <property type="term" value="F:ceramide cholinephosphotransferase activity"/>
    <property type="evidence" value="ECO:0007669"/>
    <property type="project" value="TreeGrafter"/>
</dbReference>
<keyword evidence="13" id="KW-1185">Reference proteome</keyword>
<organism evidence="12 13">
    <name type="scientific">Leptotrombidium deliense</name>
    <dbReference type="NCBI Taxonomy" id="299467"/>
    <lineage>
        <taxon>Eukaryota</taxon>
        <taxon>Metazoa</taxon>
        <taxon>Ecdysozoa</taxon>
        <taxon>Arthropoda</taxon>
        <taxon>Chelicerata</taxon>
        <taxon>Arachnida</taxon>
        <taxon>Acari</taxon>
        <taxon>Acariformes</taxon>
        <taxon>Trombidiformes</taxon>
        <taxon>Prostigmata</taxon>
        <taxon>Anystina</taxon>
        <taxon>Parasitengona</taxon>
        <taxon>Trombiculoidea</taxon>
        <taxon>Trombiculidae</taxon>
        <taxon>Leptotrombidium</taxon>
    </lineage>
</organism>
<sequence>MGVLYLFRAICMISTVFPRANDLYYCAPQLKNYSDPTQPPVPTGVFITEVIKRVLRMSLGMGLSINGMHTYCGDYLYSGHTVTLTIAYLILREYLLPSRCRTLLWKLLNVLIFVASISGVIAIIVSRGHYLIDILLAYYVTTRVFWIYHTLAYNHELMFASPTNYLSRVWWYTLFQYFECAPHDRKRAFENGQPRPQRVLNCDTPVYGIPRSFEWPLPWPRSLRRRTLLPSQQSTG</sequence>
<dbReference type="GO" id="GO:0005886">
    <property type="term" value="C:plasma membrane"/>
    <property type="evidence" value="ECO:0007669"/>
    <property type="project" value="TreeGrafter"/>
</dbReference>
<dbReference type="InterPro" id="IPR045221">
    <property type="entry name" value="Sphingomyelin_synth-like"/>
</dbReference>
<keyword evidence="5" id="KW-0746">Sphingolipid metabolism</keyword>
<keyword evidence="4 9" id="KW-0812">Transmembrane</keyword>
<comment type="caution">
    <text evidence="12">The sequence shown here is derived from an EMBL/GenBank/DDBJ whole genome shotgun (WGS) entry which is preliminary data.</text>
</comment>
<evidence type="ECO:0000259" key="11">
    <source>
        <dbReference type="Pfam" id="PF14360"/>
    </source>
</evidence>
<dbReference type="GO" id="GO:0033188">
    <property type="term" value="F:sphingomyelin synthase activity"/>
    <property type="evidence" value="ECO:0007669"/>
    <property type="project" value="TreeGrafter"/>
</dbReference>
<dbReference type="GO" id="GO:0046513">
    <property type="term" value="P:ceramide biosynthetic process"/>
    <property type="evidence" value="ECO:0007669"/>
    <property type="project" value="TreeGrafter"/>
</dbReference>
<feature type="chain" id="PRO_5019509214" evidence="10">
    <location>
        <begin position="19"/>
        <end position="236"/>
    </location>
</feature>
<keyword evidence="3 12" id="KW-0808">Transferase</keyword>
<evidence type="ECO:0000256" key="7">
    <source>
        <dbReference type="ARBA" id="ARBA00023098"/>
    </source>
</evidence>
<keyword evidence="6 9" id="KW-1133">Transmembrane helix</keyword>
<evidence type="ECO:0000256" key="5">
    <source>
        <dbReference type="ARBA" id="ARBA00022919"/>
    </source>
</evidence>
<dbReference type="Proteomes" id="UP000288716">
    <property type="component" value="Unassembled WGS sequence"/>
</dbReference>
<dbReference type="InterPro" id="IPR025749">
    <property type="entry name" value="Sphingomyelin_synth-like_dom"/>
</dbReference>
<evidence type="ECO:0000256" key="8">
    <source>
        <dbReference type="ARBA" id="ARBA00023136"/>
    </source>
</evidence>
<dbReference type="PANTHER" id="PTHR21290:SF27">
    <property type="entry name" value="PHOSPHATIDYLCHOLINE:CERAMIDE CHOLINEPHOSPHOTRANSFERASE 1"/>
    <property type="match status" value="1"/>
</dbReference>
<gene>
    <name evidence="12" type="ORF">B4U80_04810</name>
</gene>
<dbReference type="STRING" id="299467.A0A443SJJ3"/>
<evidence type="ECO:0000313" key="12">
    <source>
        <dbReference type="EMBL" id="RWS27645.1"/>
    </source>
</evidence>
<reference evidence="12 13" key="1">
    <citation type="journal article" date="2018" name="Gigascience">
        <title>Genomes of trombidid mites reveal novel predicted allergens and laterally-transferred genes associated with secondary metabolism.</title>
        <authorList>
            <person name="Dong X."/>
            <person name="Chaisiri K."/>
            <person name="Xia D."/>
            <person name="Armstrong S.D."/>
            <person name="Fang Y."/>
            <person name="Donnelly M.J."/>
            <person name="Kadowaki T."/>
            <person name="McGarry J.W."/>
            <person name="Darby A.C."/>
            <person name="Makepeace B.L."/>
        </authorList>
    </citation>
    <scope>NUCLEOTIDE SEQUENCE [LARGE SCALE GENOMIC DNA]</scope>
    <source>
        <strain evidence="12">UoL-UT</strain>
    </source>
</reference>
<evidence type="ECO:0000256" key="6">
    <source>
        <dbReference type="ARBA" id="ARBA00022989"/>
    </source>
</evidence>
<keyword evidence="7" id="KW-0443">Lipid metabolism</keyword>
<evidence type="ECO:0000256" key="10">
    <source>
        <dbReference type="SAM" id="SignalP"/>
    </source>
</evidence>
<feature type="domain" description="Sphingomyelin synthase-like" evidence="11">
    <location>
        <begin position="72"/>
        <end position="150"/>
    </location>
</feature>
<protein>
    <submittedName>
        <fullName evidence="12">Phosphatidylcholine:ceramide cholinephosphotransferase 1-like protein</fullName>
    </submittedName>
</protein>
<dbReference type="GO" id="GO:0000139">
    <property type="term" value="C:Golgi membrane"/>
    <property type="evidence" value="ECO:0007669"/>
    <property type="project" value="TreeGrafter"/>
</dbReference>
<feature type="transmembrane region" description="Helical" evidence="9">
    <location>
        <begin position="130"/>
        <end position="148"/>
    </location>
</feature>
<proteinExistence type="inferred from homology"/>
<evidence type="ECO:0000256" key="9">
    <source>
        <dbReference type="SAM" id="Phobius"/>
    </source>
</evidence>
<dbReference type="AlphaFoldDB" id="A0A443SJJ3"/>
<dbReference type="Pfam" id="PF14360">
    <property type="entry name" value="PAP2_C"/>
    <property type="match status" value="1"/>
</dbReference>
<evidence type="ECO:0000256" key="2">
    <source>
        <dbReference type="ARBA" id="ARBA00005441"/>
    </source>
</evidence>
<dbReference type="OrthoDB" id="422827at2759"/>
<evidence type="ECO:0000313" key="13">
    <source>
        <dbReference type="Proteomes" id="UP000288716"/>
    </source>
</evidence>
<dbReference type="GO" id="GO:0005789">
    <property type="term" value="C:endoplasmic reticulum membrane"/>
    <property type="evidence" value="ECO:0007669"/>
    <property type="project" value="TreeGrafter"/>
</dbReference>
<feature type="transmembrane region" description="Helical" evidence="9">
    <location>
        <begin position="103"/>
        <end position="124"/>
    </location>
</feature>
<keyword evidence="10" id="KW-0732">Signal</keyword>
<evidence type="ECO:0000256" key="1">
    <source>
        <dbReference type="ARBA" id="ARBA00004141"/>
    </source>
</evidence>
<dbReference type="GO" id="GO:0006686">
    <property type="term" value="P:sphingomyelin biosynthetic process"/>
    <property type="evidence" value="ECO:0007669"/>
    <property type="project" value="TreeGrafter"/>
</dbReference>
<evidence type="ECO:0000256" key="4">
    <source>
        <dbReference type="ARBA" id="ARBA00022692"/>
    </source>
</evidence>
<dbReference type="EMBL" id="NCKV01001861">
    <property type="protein sequence ID" value="RWS27645.1"/>
    <property type="molecule type" value="Genomic_DNA"/>
</dbReference>
<feature type="transmembrane region" description="Helical" evidence="9">
    <location>
        <begin position="75"/>
        <end position="91"/>
    </location>
</feature>
<feature type="signal peptide" evidence="10">
    <location>
        <begin position="1"/>
        <end position="18"/>
    </location>
</feature>